<keyword evidence="5" id="KW-0539">Nucleus</keyword>
<keyword evidence="3 5" id="KW-0963">Cytoplasm</keyword>
<dbReference type="Pfam" id="PF23878">
    <property type="entry name" value="TPR_ELP1"/>
    <property type="match status" value="1"/>
</dbReference>
<dbReference type="SUPFAM" id="SSF82171">
    <property type="entry name" value="DPP6 N-terminal domain-like"/>
    <property type="match status" value="1"/>
</dbReference>
<evidence type="ECO:0000256" key="1">
    <source>
        <dbReference type="ARBA" id="ARBA00005043"/>
    </source>
</evidence>
<evidence type="ECO:0000256" key="3">
    <source>
        <dbReference type="ARBA" id="ARBA00022490"/>
    </source>
</evidence>
<dbReference type="GO" id="GO:0005634">
    <property type="term" value="C:nucleus"/>
    <property type="evidence" value="ECO:0007669"/>
    <property type="project" value="UniProtKB-SubCell"/>
</dbReference>
<dbReference type="EMBL" id="RCNU01000002">
    <property type="protein sequence ID" value="RWQ97339.1"/>
    <property type="molecule type" value="Genomic_DNA"/>
</dbReference>
<dbReference type="InterPro" id="IPR056169">
    <property type="entry name" value="HB_ELP1"/>
</dbReference>
<dbReference type="SUPFAM" id="SSF50978">
    <property type="entry name" value="WD40 repeat-like"/>
    <property type="match status" value="1"/>
</dbReference>
<dbReference type="Pfam" id="PF04762">
    <property type="entry name" value="Beta-prop_ELP1_1st"/>
    <property type="match status" value="1"/>
</dbReference>
<dbReference type="PANTHER" id="PTHR12747:SF0">
    <property type="entry name" value="ELONGATOR COMPLEX PROTEIN 1"/>
    <property type="match status" value="1"/>
</dbReference>
<dbReference type="Proteomes" id="UP000283841">
    <property type="component" value="Unassembled WGS sequence"/>
</dbReference>
<dbReference type="InterPro" id="IPR056165">
    <property type="entry name" value="Beta-prop_ELP1_2nd"/>
</dbReference>
<comment type="similarity">
    <text evidence="2 5">Belongs to the ELP1/IKA1 family.</text>
</comment>
<sequence length="1333" mass="149827">MRNLKNVRLAEVQLQGELPLTATAWDAASDSVICAFGPTENNAIIDLRRKSQDAEYSGPVTAEQFESIASWDAPCPLPELACDRILSLQYFADNLTACLVLEGGDIVIVREEPQPGEDKIEIVGSVDVGITAAAWSPDEELLAITTRANTFLYMTREFENVVLVELTADDLKISRHVSVGWGKKETQFQGKRAKAMRDPTMPEKVDEGKLSSNDDGRTTISWRGDGAFVAVNSIETGVRRVIRVFSREGTLDSVSEPVDGLEGALSWKPAGNLIAGIQRLDDRVDVVFFERNGLRHGQFTLRLTVEERATWASDISLSWNIDSTVLAVWFKDRLQLWTMGNYHYYLKQEIPIVTNPDFPSLFSFRWHQEKALRFVAGSAGSILDMDFVFDVSHGSTVSPHDTGAVGVIDGKVLKLTPLRLAGVPPPMAHCEITVDSNIVDVSFSQTGTRIAVLTRESFSVFIWSLKSRPVPAPLLESSYPLPEDPESRPRQIAFLKENEVYILVHKSPYEAEIERTTLETRVTKVVHQASGSEQLRSIFSSLGHDKLWFSHTIQPNTPVSYSTINVSPDDNVDVGAWNGSPGSDTFWAKAIHIPDDEDILVTMSRTGSLYANKRLLAKNCTSFDITPAHIIFTTTQHLIKFVHITSVEEIEVPGDTPETDERCRSIERGSRLVTVMPSTFAVTLQAPRGNIETIYPRALVLAGIRHFIDRKDYRSAFLACRSQMVDMNILHDYNPDQFMQNIILFVDQIKKVEWIDEFLSRLKEEDVSQTLYKDTLKISKVEAQEQAQLPGGAPSKPQTKSTKENKVNRICDAFLEALKNRIATNLQNLITAHVCKLPPDIESGLQLVARLREESQEQAEEAIEHMCFLTDANHLYGYALGLYDLELTLLVAQQAQRDPREYLPFLRKLQELPELRRRFEIDNYLGRFSKALTHLHALKEHEELKLYAIKHTLYKEALELYKYQPEQLREMTQAYADYLYDQSNYKEAAIAYESLGLYESAYKCYHLAHRWRESLYCALMVPLPEEELKDLTITLATTLTEETRDYVSAAQIYAEHLHDIPTAARLLCRGSRFADASRLLVLNGHKSLVEDIVDTGLADAMSSTTDLLADCKAQLNAQVPRIRELRERRANDPLAFYGGDPTMEGAAADIPDNVSLAPTDASTAAGRTMFTRYTGGTVNSRKTSRTRRKEERKRASGKKGTVYEEEYLVNSVRRLIERVNSSIDEVQSLSEALLRRGMRERAHAVEKALREVLNMCSECRDEVFEIPVQPTGQQQQQQQQTDGEDGNNRPVVEEIPRPLGGQGVLWDSMHGVGVGSKGRDAPLVKEFKGLALL</sequence>
<dbReference type="InterPro" id="IPR036322">
    <property type="entry name" value="WD40_repeat_dom_sf"/>
</dbReference>
<dbReference type="Pfam" id="PF23936">
    <property type="entry name" value="HB_ELP1"/>
    <property type="match status" value="1"/>
</dbReference>
<organism evidence="12 13">
    <name type="scientific">Byssochlamys spectabilis</name>
    <name type="common">Paecilomyces variotii</name>
    <dbReference type="NCBI Taxonomy" id="264951"/>
    <lineage>
        <taxon>Eukaryota</taxon>
        <taxon>Fungi</taxon>
        <taxon>Dikarya</taxon>
        <taxon>Ascomycota</taxon>
        <taxon>Pezizomycotina</taxon>
        <taxon>Eurotiomycetes</taxon>
        <taxon>Eurotiomycetidae</taxon>
        <taxon>Eurotiales</taxon>
        <taxon>Thermoascaceae</taxon>
        <taxon>Paecilomyces</taxon>
    </lineage>
</organism>
<dbReference type="GO" id="GO:0005829">
    <property type="term" value="C:cytosol"/>
    <property type="evidence" value="ECO:0007669"/>
    <property type="project" value="TreeGrafter"/>
</dbReference>
<dbReference type="STRING" id="264951.A0A443HZR7"/>
<dbReference type="RefSeq" id="XP_028486984.1">
    <property type="nucleotide sequence ID" value="XM_028625320.1"/>
</dbReference>
<feature type="domain" description="ELP1 three-helical bundle" evidence="11">
    <location>
        <begin position="1089"/>
        <end position="1256"/>
    </location>
</feature>
<comment type="function">
    <text evidence="5">Component of the elongator complex which is required for multiple tRNA modifications, including mcm5U (5-methoxycarbonylmethyl uridine), mcm5s2U (5-methoxycarbonylmethyl-2-thiouridine), and ncm5U (5-carbamoylmethyl uridine). The elongator complex catalyzes formation of carboxymethyluridine in the wobble base at position 34 in tRNAs.</text>
</comment>
<evidence type="ECO:0000259" key="11">
    <source>
        <dbReference type="Pfam" id="PF23936"/>
    </source>
</evidence>
<accession>A0A443HZR7</accession>
<dbReference type="InterPro" id="IPR056166">
    <property type="entry name" value="TPR_ELP1"/>
</dbReference>
<keyword evidence="4" id="KW-0819">tRNA processing</keyword>
<evidence type="ECO:0000259" key="10">
    <source>
        <dbReference type="Pfam" id="PF23925"/>
    </source>
</evidence>
<dbReference type="UniPathway" id="UPA00988"/>
<feature type="domain" description="ELP1 first N-terminal beta-propeller" evidence="7">
    <location>
        <begin position="1"/>
        <end position="369"/>
    </location>
</feature>
<evidence type="ECO:0000256" key="5">
    <source>
        <dbReference type="PIRNR" id="PIRNR017233"/>
    </source>
</evidence>
<feature type="domain" description="ELP1 TPR" evidence="9">
    <location>
        <begin position="917"/>
        <end position="1078"/>
    </location>
</feature>
<feature type="compositionally biased region" description="Basic and acidic residues" evidence="6">
    <location>
        <begin position="195"/>
        <end position="212"/>
    </location>
</feature>
<proteinExistence type="inferred from homology"/>
<dbReference type="Pfam" id="PF23925">
    <property type="entry name" value="A-sol_ELP1"/>
    <property type="match status" value="1"/>
</dbReference>
<dbReference type="VEuPathDB" id="FungiDB:C8Q69DRAFT_132225"/>
<dbReference type="InterPro" id="IPR056164">
    <property type="entry name" value="Beta-prop_ELP1_1st"/>
</dbReference>
<dbReference type="GO" id="GO:0002926">
    <property type="term" value="P:tRNA wobble base 5-methoxycarbonylmethyl-2-thiouridinylation"/>
    <property type="evidence" value="ECO:0007669"/>
    <property type="project" value="TreeGrafter"/>
</dbReference>
<reference evidence="12 13" key="1">
    <citation type="journal article" date="2018" name="Front. Microbiol.">
        <title>Genomic and genetic insights into a cosmopolitan fungus, Paecilomyces variotii (Eurotiales).</title>
        <authorList>
            <person name="Urquhart A.S."/>
            <person name="Mondo S.J."/>
            <person name="Makela M.R."/>
            <person name="Hane J.K."/>
            <person name="Wiebenga A."/>
            <person name="He G."/>
            <person name="Mihaltcheva S."/>
            <person name="Pangilinan J."/>
            <person name="Lipzen A."/>
            <person name="Barry K."/>
            <person name="de Vries R.P."/>
            <person name="Grigoriev I.V."/>
            <person name="Idnurm A."/>
        </authorList>
    </citation>
    <scope>NUCLEOTIDE SEQUENCE [LARGE SCALE GENOMIC DNA]</scope>
    <source>
        <strain evidence="12 13">CBS 101075</strain>
    </source>
</reference>
<feature type="domain" description="ELP1 N-terminal second beta-propeller" evidence="8">
    <location>
        <begin position="407"/>
        <end position="673"/>
    </location>
</feature>
<dbReference type="PANTHER" id="PTHR12747">
    <property type="entry name" value="ELONGATOR COMPLEX PROTEIN 1"/>
    <property type="match status" value="1"/>
</dbReference>
<evidence type="ECO:0000313" key="13">
    <source>
        <dbReference type="Proteomes" id="UP000283841"/>
    </source>
</evidence>
<comment type="subcellular location">
    <subcellularLocation>
        <location evidence="5">Cytoplasm</location>
    </subcellularLocation>
    <subcellularLocation>
        <location evidence="5">Nucleus</location>
    </subcellularLocation>
</comment>
<dbReference type="GO" id="GO:0033588">
    <property type="term" value="C:elongator holoenzyme complex"/>
    <property type="evidence" value="ECO:0007669"/>
    <property type="project" value="InterPro"/>
</dbReference>
<evidence type="ECO:0000259" key="7">
    <source>
        <dbReference type="Pfam" id="PF04762"/>
    </source>
</evidence>
<evidence type="ECO:0000256" key="6">
    <source>
        <dbReference type="SAM" id="MobiDB-lite"/>
    </source>
</evidence>
<dbReference type="GeneID" id="39594597"/>
<feature type="region of interest" description="Disordered" evidence="6">
    <location>
        <begin position="1267"/>
        <end position="1304"/>
    </location>
</feature>
<evidence type="ECO:0000259" key="8">
    <source>
        <dbReference type="Pfam" id="PF23797"/>
    </source>
</evidence>
<evidence type="ECO:0000256" key="2">
    <source>
        <dbReference type="ARBA" id="ARBA00006086"/>
    </source>
</evidence>
<dbReference type="Pfam" id="PF23797">
    <property type="entry name" value="Beta-prop_ELP1_2nd"/>
    <property type="match status" value="1"/>
</dbReference>
<name>A0A443HZR7_BYSSP</name>
<evidence type="ECO:0000313" key="12">
    <source>
        <dbReference type="EMBL" id="RWQ97339.1"/>
    </source>
</evidence>
<keyword evidence="13" id="KW-1185">Reference proteome</keyword>
<evidence type="ECO:0000256" key="4">
    <source>
        <dbReference type="ARBA" id="ARBA00022694"/>
    </source>
</evidence>
<feature type="region of interest" description="Disordered" evidence="6">
    <location>
        <begin position="190"/>
        <end position="212"/>
    </location>
</feature>
<comment type="pathway">
    <text evidence="1">tRNA modification; 5-methoxycarbonylmethyl-2-thiouridine-tRNA biosynthesis.</text>
</comment>
<gene>
    <name evidence="12" type="ORF">C8Q69DRAFT_132225</name>
</gene>
<dbReference type="InterPro" id="IPR006849">
    <property type="entry name" value="Elp1"/>
</dbReference>
<dbReference type="GO" id="GO:0000049">
    <property type="term" value="F:tRNA binding"/>
    <property type="evidence" value="ECO:0007669"/>
    <property type="project" value="TreeGrafter"/>
</dbReference>
<dbReference type="InterPro" id="IPR056167">
    <property type="entry name" value="A-sol_ELP1"/>
</dbReference>
<evidence type="ECO:0000259" key="9">
    <source>
        <dbReference type="Pfam" id="PF23878"/>
    </source>
</evidence>
<comment type="caution">
    <text evidence="12">The sequence shown here is derived from an EMBL/GenBank/DDBJ whole genome shotgun (WGS) entry which is preliminary data.</text>
</comment>
<dbReference type="PIRSF" id="PIRSF017233">
    <property type="entry name" value="IKAP"/>
    <property type="match status" value="1"/>
</dbReference>
<feature type="domain" description="ELP1 alpha-solenoid" evidence="10">
    <location>
        <begin position="697"/>
        <end position="909"/>
    </location>
</feature>
<feature type="region of interest" description="Disordered" evidence="6">
    <location>
        <begin position="1175"/>
        <end position="1199"/>
    </location>
</feature>
<protein>
    <recommendedName>
        <fullName evidence="5">Elongator complex protein 1</fullName>
    </recommendedName>
</protein>